<organism evidence="13 14">
    <name type="scientific">Dactylosporangium darangshiense</name>
    <dbReference type="NCBI Taxonomy" id="579108"/>
    <lineage>
        <taxon>Bacteria</taxon>
        <taxon>Bacillati</taxon>
        <taxon>Actinomycetota</taxon>
        <taxon>Actinomycetes</taxon>
        <taxon>Micromonosporales</taxon>
        <taxon>Micromonosporaceae</taxon>
        <taxon>Dactylosporangium</taxon>
    </lineage>
</organism>
<evidence type="ECO:0000256" key="9">
    <source>
        <dbReference type="ARBA" id="ARBA00023054"/>
    </source>
</evidence>
<keyword evidence="7" id="KW-0802">TPR repeat</keyword>
<dbReference type="Pfam" id="PF13424">
    <property type="entry name" value="TPR_12"/>
    <property type="match status" value="4"/>
</dbReference>
<dbReference type="RefSeq" id="WP_345128931.1">
    <property type="nucleotide sequence ID" value="NZ_BAABAT010000011.1"/>
</dbReference>
<keyword evidence="10" id="KW-0505">Motor protein</keyword>
<dbReference type="InterPro" id="IPR002151">
    <property type="entry name" value="Kinesin_light"/>
</dbReference>
<evidence type="ECO:0000256" key="3">
    <source>
        <dbReference type="ARBA" id="ARBA00022490"/>
    </source>
</evidence>
<evidence type="ECO:0000256" key="12">
    <source>
        <dbReference type="ARBA" id="ARBA00023212"/>
    </source>
</evidence>
<dbReference type="PANTHER" id="PTHR45783:SF3">
    <property type="entry name" value="KINESIN LIGHT CHAIN"/>
    <property type="match status" value="1"/>
</dbReference>
<dbReference type="Proteomes" id="UP001500620">
    <property type="component" value="Unassembled WGS sequence"/>
</dbReference>
<comment type="subcellular location">
    <subcellularLocation>
        <location evidence="1">Cytoplasm</location>
        <location evidence="1">Cytoskeleton</location>
    </subcellularLocation>
</comment>
<name>A0ABP8DB13_9ACTN</name>
<proteinExistence type="inferred from homology"/>
<reference evidence="14" key="1">
    <citation type="journal article" date="2019" name="Int. J. Syst. Evol. Microbiol.">
        <title>The Global Catalogue of Microorganisms (GCM) 10K type strain sequencing project: providing services to taxonomists for standard genome sequencing and annotation.</title>
        <authorList>
            <consortium name="The Broad Institute Genomics Platform"/>
            <consortium name="The Broad Institute Genome Sequencing Center for Infectious Disease"/>
            <person name="Wu L."/>
            <person name="Ma J."/>
        </authorList>
    </citation>
    <scope>NUCLEOTIDE SEQUENCE [LARGE SCALE GENOMIC DNA]</scope>
    <source>
        <strain evidence="14">JCM 17441</strain>
    </source>
</reference>
<keyword evidence="11" id="KW-0143">Chaperone</keyword>
<comment type="similarity">
    <text evidence="2">Belongs to the kinesin light chain family.</text>
</comment>
<dbReference type="InterPro" id="IPR011990">
    <property type="entry name" value="TPR-like_helical_dom_sf"/>
</dbReference>
<dbReference type="InterPro" id="IPR013126">
    <property type="entry name" value="Hsp_70_fam"/>
</dbReference>
<evidence type="ECO:0000256" key="1">
    <source>
        <dbReference type="ARBA" id="ARBA00004245"/>
    </source>
</evidence>
<evidence type="ECO:0000256" key="5">
    <source>
        <dbReference type="ARBA" id="ARBA00022737"/>
    </source>
</evidence>
<keyword evidence="6" id="KW-0547">Nucleotide-binding</keyword>
<keyword evidence="4" id="KW-0493">Microtubule</keyword>
<evidence type="ECO:0000256" key="4">
    <source>
        <dbReference type="ARBA" id="ARBA00022701"/>
    </source>
</evidence>
<dbReference type="Gene3D" id="1.25.40.10">
    <property type="entry name" value="Tetratricopeptide repeat domain"/>
    <property type="match status" value="3"/>
</dbReference>
<protein>
    <submittedName>
        <fullName evidence="13">Uncharacterized protein</fullName>
    </submittedName>
</protein>
<comment type="caution">
    <text evidence="13">The sequence shown here is derived from an EMBL/GenBank/DDBJ whole genome shotgun (WGS) entry which is preliminary data.</text>
</comment>
<evidence type="ECO:0000256" key="7">
    <source>
        <dbReference type="ARBA" id="ARBA00022803"/>
    </source>
</evidence>
<keyword evidence="8" id="KW-0067">ATP-binding</keyword>
<keyword evidence="14" id="KW-1185">Reference proteome</keyword>
<sequence length="997" mass="105190">MRLGVDFGTSTTVAMLQRADGSVTPLLFDASPLLPSGVFAGPDALLTGADADRAAVAHPARYEPNPKRRIDDGTAWLDERELPIAELVAAVLTRVAEEARRVAGRVPDTLVLTHPATWSRPRLAVLADAARRIGFGAVDFVAEPVAAAAYFATVLGRELPPGRCLVVYDLGAGTFDVTVVRRSEAGGAGGFEVVAADGLADVGGLDLDAAVVQHARSLTADGAAAEAWGRLDWPETPADQRARRVLWQGARAAKEQLSRHVAADLHVPLAEAELHMTREEFEKAARPHLDRTVALTVGILRASGVPGERIGGVFLVGGSSRVPLAATLLHRTLRIAPTTIDQPELVVAMGSLYTGSAPSSPPIVETPPPPRVVARAAVPAAPEPVTLAGVALNDPVAVRALRVLSCYGLAPLPVDVLAPLAPAAAVDAAVRLLVSNGLVTRALDTVIIRPPVRASIMEQLSSGTAQAGLADVLRTATGLLRRAAPPGEPRRVVSGWPRWAALRPHITALAAVCPDAVGGADLAWLLDQAGQYEMVHGRNRQALADHRRALEVTEAVLGPDHADAAPRADHLAGAMRAVGQYAEVEALSRRALSISEATLGPAHAETARRMAGVALALRTLGRAAEAEPLQRRALAISEAALGPHDPDVANRLVGLAFTLRLLGREAEAEPIARRALAIDEAALGPDHQGVAEDLGTLADILRGLNRPTEAEPLIRRALAIDEAVFGNEDHQLSFRYGGLAATVWQRGRPEDAEPLYRRAIELADSAVGAPGPDIGAWLASLAQLLTVLGRPAEAEPFARRALAFEEKLRGDPDHPDVGDRLAALADTLRGLGRDREALPLFQRALAITERSYRKDHPDLAARLAGLAGALRAVDLPEAAEPLFARAAAVAERAFGAEHADVGVWLSEQAGCLRELGRAAEAEPVHRRALAIFEGALGRDHPDTAAHLHNLAVTLRVLGQHREAGELQRRALAIAVSGLGFDHPTTNMIREGLAEHSN</sequence>
<dbReference type="InterPro" id="IPR043129">
    <property type="entry name" value="ATPase_NBD"/>
</dbReference>
<dbReference type="PRINTS" id="PR00301">
    <property type="entry name" value="HEATSHOCK70"/>
</dbReference>
<accession>A0ABP8DB13</accession>
<dbReference type="SUPFAM" id="SSF53067">
    <property type="entry name" value="Actin-like ATPase domain"/>
    <property type="match status" value="2"/>
</dbReference>
<dbReference type="SMART" id="SM00028">
    <property type="entry name" value="TPR"/>
    <property type="match status" value="8"/>
</dbReference>
<keyword evidence="5" id="KW-0677">Repeat</keyword>
<dbReference type="Pfam" id="PF00012">
    <property type="entry name" value="HSP70"/>
    <property type="match status" value="1"/>
</dbReference>
<keyword evidence="12" id="KW-0206">Cytoskeleton</keyword>
<dbReference type="Pfam" id="PF13374">
    <property type="entry name" value="TPR_10"/>
    <property type="match status" value="3"/>
</dbReference>
<dbReference type="PANTHER" id="PTHR45783">
    <property type="entry name" value="KINESIN LIGHT CHAIN"/>
    <property type="match status" value="1"/>
</dbReference>
<gene>
    <name evidence="13" type="ORF">GCM10022255_043350</name>
</gene>
<evidence type="ECO:0000256" key="10">
    <source>
        <dbReference type="ARBA" id="ARBA00023175"/>
    </source>
</evidence>
<evidence type="ECO:0000313" key="14">
    <source>
        <dbReference type="Proteomes" id="UP001500620"/>
    </source>
</evidence>
<keyword evidence="3" id="KW-0963">Cytoplasm</keyword>
<dbReference type="SUPFAM" id="SSF48452">
    <property type="entry name" value="TPR-like"/>
    <property type="match status" value="4"/>
</dbReference>
<dbReference type="EMBL" id="BAABAT010000011">
    <property type="protein sequence ID" value="GAA4251296.1"/>
    <property type="molecule type" value="Genomic_DNA"/>
</dbReference>
<dbReference type="Gene3D" id="3.90.640.10">
    <property type="entry name" value="Actin, Chain A, domain 4"/>
    <property type="match status" value="1"/>
</dbReference>
<evidence type="ECO:0000256" key="6">
    <source>
        <dbReference type="ARBA" id="ARBA00022741"/>
    </source>
</evidence>
<dbReference type="InterPro" id="IPR019734">
    <property type="entry name" value="TPR_rpt"/>
</dbReference>
<evidence type="ECO:0000256" key="2">
    <source>
        <dbReference type="ARBA" id="ARBA00009622"/>
    </source>
</evidence>
<keyword evidence="9" id="KW-0175">Coiled coil</keyword>
<evidence type="ECO:0000256" key="8">
    <source>
        <dbReference type="ARBA" id="ARBA00022840"/>
    </source>
</evidence>
<evidence type="ECO:0000256" key="11">
    <source>
        <dbReference type="ARBA" id="ARBA00023186"/>
    </source>
</evidence>
<evidence type="ECO:0000313" key="13">
    <source>
        <dbReference type="EMBL" id="GAA4251296.1"/>
    </source>
</evidence>
<dbReference type="Gene3D" id="3.30.420.40">
    <property type="match status" value="2"/>
</dbReference>